<dbReference type="GO" id="GO:0048046">
    <property type="term" value="C:apoplast"/>
    <property type="evidence" value="ECO:0007669"/>
    <property type="project" value="UniProtKB-SubCell"/>
</dbReference>
<dbReference type="Proteomes" id="UP001188597">
    <property type="component" value="Unassembled WGS sequence"/>
</dbReference>
<evidence type="ECO:0000313" key="2">
    <source>
        <dbReference type="EMBL" id="KAK3009706.1"/>
    </source>
</evidence>
<reference evidence="2" key="1">
    <citation type="submission" date="2022-12" db="EMBL/GenBank/DDBJ databases">
        <title>Draft genome assemblies for two species of Escallonia (Escalloniales).</title>
        <authorList>
            <person name="Chanderbali A."/>
            <person name="Dervinis C."/>
            <person name="Anghel I."/>
            <person name="Soltis D."/>
            <person name="Soltis P."/>
            <person name="Zapata F."/>
        </authorList>
    </citation>
    <scope>NUCLEOTIDE SEQUENCE</scope>
    <source>
        <strain evidence="2">UCBG64.0493</strain>
        <tissue evidence="2">Leaf</tissue>
    </source>
</reference>
<organism evidence="2 3">
    <name type="scientific">Escallonia herrerae</name>
    <dbReference type="NCBI Taxonomy" id="1293975"/>
    <lineage>
        <taxon>Eukaryota</taxon>
        <taxon>Viridiplantae</taxon>
        <taxon>Streptophyta</taxon>
        <taxon>Embryophyta</taxon>
        <taxon>Tracheophyta</taxon>
        <taxon>Spermatophyta</taxon>
        <taxon>Magnoliopsida</taxon>
        <taxon>eudicotyledons</taxon>
        <taxon>Gunneridae</taxon>
        <taxon>Pentapetalae</taxon>
        <taxon>asterids</taxon>
        <taxon>campanulids</taxon>
        <taxon>Escalloniales</taxon>
        <taxon>Escalloniaceae</taxon>
        <taxon>Escallonia</taxon>
    </lineage>
</organism>
<evidence type="ECO:0000313" key="3">
    <source>
        <dbReference type="Proteomes" id="UP001188597"/>
    </source>
</evidence>
<evidence type="ECO:0000256" key="1">
    <source>
        <dbReference type="RuleBase" id="RU363099"/>
    </source>
</evidence>
<keyword evidence="1" id="KW-0964">Secreted</keyword>
<name>A0AA89ARJ9_9ASTE</name>
<comment type="function">
    <text evidence="1">Dirigent proteins impart stereoselectivity on the phenoxy radical-coupling reaction, yielding optically active lignans from two molecules of coniferyl alcohol in the biosynthesis of lignans, flavonolignans, and alkaloids and thus plays a central role in plant secondary metabolism.</text>
</comment>
<sequence length="105" mass="11462">MEKLTTVLVAFTMIAAFRVTRGKSGGQNPNYCACGASQDDGFITHLIREVNMMDDPLTVGPEITSELVGRAHGFYASSSQEEIGYHCAINFVFGVESTMVALYQF</sequence>
<gene>
    <name evidence="2" type="ORF">RJ639_013755</name>
</gene>
<dbReference type="PANTHER" id="PTHR21495">
    <property type="entry name" value="NUCLEOPORIN-RELATED"/>
    <property type="match status" value="1"/>
</dbReference>
<feature type="signal peptide" evidence="1">
    <location>
        <begin position="1"/>
        <end position="22"/>
    </location>
</feature>
<protein>
    <recommendedName>
        <fullName evidence="1">Dirigent protein</fullName>
    </recommendedName>
</protein>
<accession>A0AA89ARJ9</accession>
<dbReference type="InterPro" id="IPR004265">
    <property type="entry name" value="Dirigent"/>
</dbReference>
<dbReference type="Pfam" id="PF03018">
    <property type="entry name" value="Dirigent"/>
    <property type="match status" value="1"/>
</dbReference>
<comment type="subunit">
    <text evidence="1">Homodimer.</text>
</comment>
<comment type="subcellular location">
    <subcellularLocation>
        <location evidence="1">Secreted</location>
        <location evidence="1">Extracellular space</location>
        <location evidence="1">Apoplast</location>
    </subcellularLocation>
</comment>
<comment type="similarity">
    <text evidence="1">Belongs to the plant dirigent protein family.</text>
</comment>
<keyword evidence="1" id="KW-0052">Apoplast</keyword>
<dbReference type="EMBL" id="JAVXUP010001618">
    <property type="protein sequence ID" value="KAK3009706.1"/>
    <property type="molecule type" value="Genomic_DNA"/>
</dbReference>
<proteinExistence type="inferred from homology"/>
<keyword evidence="3" id="KW-1185">Reference proteome</keyword>
<dbReference type="AlphaFoldDB" id="A0AA89ARJ9"/>
<keyword evidence="1" id="KW-0732">Signal</keyword>
<comment type="caution">
    <text evidence="2">The sequence shown here is derived from an EMBL/GenBank/DDBJ whole genome shotgun (WGS) entry which is preliminary data.</text>
</comment>
<feature type="chain" id="PRO_5041518875" description="Dirigent protein" evidence="1">
    <location>
        <begin position="23"/>
        <end position="105"/>
    </location>
</feature>